<dbReference type="Gene3D" id="3.30.460.10">
    <property type="entry name" value="Beta Polymerase, domain 2"/>
    <property type="match status" value="1"/>
</dbReference>
<dbReference type="eggNOG" id="COG2320">
    <property type="taxonomic scope" value="Bacteria"/>
</dbReference>
<dbReference type="InterPro" id="IPR007344">
    <property type="entry name" value="GrpB/CoaE"/>
</dbReference>
<evidence type="ECO:0000313" key="2">
    <source>
        <dbReference type="Proteomes" id="UP000027142"/>
    </source>
</evidence>
<dbReference type="Proteomes" id="UP000027142">
    <property type="component" value="Chromosome"/>
</dbReference>
<dbReference type="SUPFAM" id="SSF81301">
    <property type="entry name" value="Nucleotidyltransferase"/>
    <property type="match status" value="1"/>
</dbReference>
<dbReference type="PATRIC" id="fig|1246626.3.peg.2680"/>
<dbReference type="HOGENOM" id="CLU_086407_4_1_9"/>
<keyword evidence="2" id="KW-1185">Reference proteome</keyword>
<dbReference type="InterPro" id="IPR043519">
    <property type="entry name" value="NT_sf"/>
</dbReference>
<dbReference type="AlphaFoldDB" id="A0A060M577"/>
<evidence type="ECO:0008006" key="3">
    <source>
        <dbReference type="Google" id="ProtNLM"/>
    </source>
</evidence>
<dbReference type="EMBL" id="CP003923">
    <property type="protein sequence ID" value="AIC95254.1"/>
    <property type="molecule type" value="Genomic_DNA"/>
</dbReference>
<dbReference type="PANTHER" id="PTHR34822">
    <property type="entry name" value="GRPB DOMAIN PROTEIN (AFU_ORTHOLOGUE AFUA_1G01530)"/>
    <property type="match status" value="1"/>
</dbReference>
<proteinExistence type="predicted"/>
<reference evidence="1 2" key="1">
    <citation type="journal article" date="2014" name="Gene">
        <title>A comparative genomic analysis of the alkalitolerant soil bacterium Bacillus lehensis G1.</title>
        <authorList>
            <person name="Noor Y.M."/>
            <person name="Samsulrizal N.H."/>
            <person name="Jema'on N.A."/>
            <person name="Low K.O."/>
            <person name="Ramli A.N."/>
            <person name="Alias N.I."/>
            <person name="Damis S.I."/>
            <person name="Fuzi S.F."/>
            <person name="Isa M.N."/>
            <person name="Murad A.M."/>
            <person name="Raih M.F."/>
            <person name="Bakar F.D."/>
            <person name="Najimudin N."/>
            <person name="Mahadi N.M."/>
            <person name="Illias R.M."/>
        </authorList>
    </citation>
    <scope>NUCLEOTIDE SEQUENCE [LARGE SCALE GENOMIC DNA]</scope>
    <source>
        <strain evidence="1 2">G1</strain>
    </source>
</reference>
<organism evidence="1 2">
    <name type="scientific">Shouchella lehensis G1</name>
    <dbReference type="NCBI Taxonomy" id="1246626"/>
    <lineage>
        <taxon>Bacteria</taxon>
        <taxon>Bacillati</taxon>
        <taxon>Bacillota</taxon>
        <taxon>Bacilli</taxon>
        <taxon>Bacillales</taxon>
        <taxon>Bacillaceae</taxon>
        <taxon>Shouchella</taxon>
    </lineage>
</organism>
<gene>
    <name evidence="1" type="ORF">BleG1_2689</name>
</gene>
<dbReference type="Pfam" id="PF04229">
    <property type="entry name" value="GrpB"/>
    <property type="match status" value="1"/>
</dbReference>
<dbReference type="KEGG" id="ble:BleG1_2689"/>
<dbReference type="RefSeq" id="WP_038481821.1">
    <property type="nucleotide sequence ID" value="NZ_CP003923.1"/>
</dbReference>
<evidence type="ECO:0000313" key="1">
    <source>
        <dbReference type="EMBL" id="AIC95254.1"/>
    </source>
</evidence>
<sequence>MFGLEQNRVSLSLHNDLWTEGFQKEKHRLRTILHAFTPPIEHIGSTAIPGLKAKPILDICIGIDNLSLFHQFPFKTLQHDQYHRLKNVQLDDRFVLAKFTDQTYTNKSVVLHIVERDSTTRSTLLLFRDYLTNHQESARLYEQLKRSLAKQFPTDPKAYTDGKKAFVQEILQKAGDHK</sequence>
<dbReference type="OrthoDB" id="9799092at2"/>
<name>A0A060M577_9BACI</name>
<dbReference type="PANTHER" id="PTHR34822:SF1">
    <property type="entry name" value="GRPB FAMILY PROTEIN"/>
    <property type="match status" value="1"/>
</dbReference>
<accession>A0A060M577</accession>
<protein>
    <recommendedName>
        <fullName evidence="3">GrpB family protein</fullName>
    </recommendedName>
</protein>